<dbReference type="RefSeq" id="WP_021317533.1">
    <property type="nucleotide sequence ID" value="NZ_AUWY01000059.1"/>
</dbReference>
<dbReference type="EMBL" id="AUWY01000059">
    <property type="protein sequence ID" value="EQB32691.1"/>
    <property type="molecule type" value="Genomic_DNA"/>
</dbReference>
<reference evidence="6 7" key="1">
    <citation type="journal article" date="2013" name="Genome Announc.">
        <title>Draft Genome Sequence of Sphingobium ummariense Strain RL-3, a Hexachlorocyclohexane-Degrading Bacterium.</title>
        <authorList>
            <person name="Kohli P."/>
            <person name="Dua A."/>
            <person name="Sangwan N."/>
            <person name="Oldach P."/>
            <person name="Khurana J.P."/>
            <person name="Lal R."/>
        </authorList>
    </citation>
    <scope>NUCLEOTIDE SEQUENCE [LARGE SCALE GENOMIC DNA]</scope>
    <source>
        <strain evidence="6 7">RL-3</strain>
    </source>
</reference>
<dbReference type="AlphaFoldDB" id="T0J438"/>
<feature type="transmembrane region" description="Helical" evidence="5">
    <location>
        <begin position="6"/>
        <end position="23"/>
    </location>
</feature>
<protein>
    <recommendedName>
        <fullName evidence="5">Probable membrane transporter protein</fullName>
    </recommendedName>
</protein>
<keyword evidence="2 5" id="KW-0812">Transmembrane</keyword>
<evidence type="ECO:0000256" key="1">
    <source>
        <dbReference type="ARBA" id="ARBA00004141"/>
    </source>
</evidence>
<feature type="transmembrane region" description="Helical" evidence="5">
    <location>
        <begin position="152"/>
        <end position="185"/>
    </location>
</feature>
<dbReference type="PANTHER" id="PTHR43701">
    <property type="entry name" value="MEMBRANE TRANSPORTER PROTEIN MJ0441-RELATED"/>
    <property type="match status" value="1"/>
</dbReference>
<evidence type="ECO:0000256" key="5">
    <source>
        <dbReference type="RuleBase" id="RU363041"/>
    </source>
</evidence>
<dbReference type="InterPro" id="IPR002781">
    <property type="entry name" value="TM_pro_TauE-like"/>
</dbReference>
<dbReference type="OrthoDB" id="5189995at2"/>
<dbReference type="PATRIC" id="fig|1346791.3.peg.1580"/>
<evidence type="ECO:0000256" key="4">
    <source>
        <dbReference type="ARBA" id="ARBA00023136"/>
    </source>
</evidence>
<comment type="caution">
    <text evidence="6">The sequence shown here is derived from an EMBL/GenBank/DDBJ whole genome shotgun (WGS) entry which is preliminary data.</text>
</comment>
<accession>T0J438</accession>
<feature type="transmembrane region" description="Helical" evidence="5">
    <location>
        <begin position="221"/>
        <end position="240"/>
    </location>
</feature>
<feature type="transmembrane region" description="Helical" evidence="5">
    <location>
        <begin position="106"/>
        <end position="124"/>
    </location>
</feature>
<keyword evidence="3 5" id="KW-1133">Transmembrane helix</keyword>
<dbReference type="InterPro" id="IPR051598">
    <property type="entry name" value="TSUP/Inactive_protease-like"/>
</dbReference>
<feature type="transmembrane region" description="Helical" evidence="5">
    <location>
        <begin position="197"/>
        <end position="215"/>
    </location>
</feature>
<evidence type="ECO:0000256" key="2">
    <source>
        <dbReference type="ARBA" id="ARBA00022692"/>
    </source>
</evidence>
<comment type="subcellular location">
    <subcellularLocation>
        <location evidence="5">Cell membrane</location>
        <topology evidence="5">Multi-pass membrane protein</topology>
    </subcellularLocation>
    <subcellularLocation>
        <location evidence="1">Membrane</location>
        <topology evidence="1">Multi-pass membrane protein</topology>
    </subcellularLocation>
</comment>
<evidence type="ECO:0000313" key="7">
    <source>
        <dbReference type="Proteomes" id="UP000015523"/>
    </source>
</evidence>
<sequence>MDWLHLIAGLFVGLMVGMTGVGGGSLMAPILILLFSVAPTTAVGTDLWFAAITKSVGGFVHHRHGGPDGGPDFQVIRRLCLGSLPASVIVLLLLARIDAHQVKSGVVMAALGCVLILTAFATLMRGRFHAWALRASGGGDGGKAILRWQPALTVLAGALLGTMVTLTSVGAGALGATLLLALYPFRMRMQRLIATDIVHAVPLTLVAGLGHLWIGNVDGGLLLNLLAGSIPGIIVGALLASRASERILQPLLAVVLFTIGWQLIR</sequence>
<dbReference type="eggNOG" id="COG0730">
    <property type="taxonomic scope" value="Bacteria"/>
</dbReference>
<keyword evidence="7" id="KW-1185">Reference proteome</keyword>
<comment type="similarity">
    <text evidence="5">Belongs to the 4-toluene sulfonate uptake permease (TSUP) (TC 2.A.102) family.</text>
</comment>
<feature type="transmembrane region" description="Helical" evidence="5">
    <location>
        <begin position="75"/>
        <end position="94"/>
    </location>
</feature>
<feature type="transmembrane region" description="Helical" evidence="5">
    <location>
        <begin position="247"/>
        <end position="264"/>
    </location>
</feature>
<organism evidence="6 7">
    <name type="scientific">Sphingobium ummariense RL-3</name>
    <dbReference type="NCBI Taxonomy" id="1346791"/>
    <lineage>
        <taxon>Bacteria</taxon>
        <taxon>Pseudomonadati</taxon>
        <taxon>Pseudomonadota</taxon>
        <taxon>Alphaproteobacteria</taxon>
        <taxon>Sphingomonadales</taxon>
        <taxon>Sphingomonadaceae</taxon>
        <taxon>Sphingobium</taxon>
    </lineage>
</organism>
<dbReference type="Pfam" id="PF01925">
    <property type="entry name" value="TauE"/>
    <property type="match status" value="1"/>
</dbReference>
<evidence type="ECO:0000256" key="3">
    <source>
        <dbReference type="ARBA" id="ARBA00022989"/>
    </source>
</evidence>
<feature type="transmembrane region" description="Helical" evidence="5">
    <location>
        <begin position="30"/>
        <end position="51"/>
    </location>
</feature>
<proteinExistence type="inferred from homology"/>
<keyword evidence="4 5" id="KW-0472">Membrane</keyword>
<name>T0J438_9SPHN</name>
<keyword evidence="5" id="KW-1003">Cell membrane</keyword>
<gene>
    <name evidence="6" type="ORF">M529_08205</name>
</gene>
<dbReference type="GO" id="GO:0005886">
    <property type="term" value="C:plasma membrane"/>
    <property type="evidence" value="ECO:0007669"/>
    <property type="project" value="UniProtKB-SubCell"/>
</dbReference>
<evidence type="ECO:0000313" key="6">
    <source>
        <dbReference type="EMBL" id="EQB32691.1"/>
    </source>
</evidence>
<dbReference type="PANTHER" id="PTHR43701:SF2">
    <property type="entry name" value="MEMBRANE TRANSPORTER PROTEIN YJNA-RELATED"/>
    <property type="match status" value="1"/>
</dbReference>
<dbReference type="STRING" id="1346791.M529_08205"/>
<dbReference type="Proteomes" id="UP000015523">
    <property type="component" value="Unassembled WGS sequence"/>
</dbReference>